<dbReference type="SUPFAM" id="SSF49785">
    <property type="entry name" value="Galactose-binding domain-like"/>
    <property type="match status" value="1"/>
</dbReference>
<dbReference type="Pfam" id="PF08547">
    <property type="entry name" value="CIA30"/>
    <property type="match status" value="1"/>
</dbReference>
<dbReference type="InterPro" id="IPR036291">
    <property type="entry name" value="NAD(P)-bd_dom_sf"/>
</dbReference>
<dbReference type="InterPro" id="IPR008030">
    <property type="entry name" value="NmrA-like"/>
</dbReference>
<dbReference type="Gene3D" id="3.40.50.720">
    <property type="entry name" value="NAD(P)-binding Rossmann-like Domain"/>
    <property type="match status" value="2"/>
</dbReference>
<feature type="signal peptide" evidence="1">
    <location>
        <begin position="1"/>
        <end position="19"/>
    </location>
</feature>
<feature type="domain" description="NAD(P)-binding" evidence="4">
    <location>
        <begin position="419"/>
        <end position="521"/>
    </location>
</feature>
<evidence type="ECO:0000259" key="3">
    <source>
        <dbReference type="Pfam" id="PF08547"/>
    </source>
</evidence>
<evidence type="ECO:0000259" key="2">
    <source>
        <dbReference type="Pfam" id="PF05368"/>
    </source>
</evidence>
<keyword evidence="1" id="KW-0732">Signal</keyword>
<proteinExistence type="predicted"/>
<feature type="domain" description="NADH:ubiquinone oxidoreductase intermediate-associated protein 30" evidence="3">
    <location>
        <begin position="241"/>
        <end position="409"/>
    </location>
</feature>
<feature type="chain" id="PRO_5031363344" description="NADH:ubiquinone oxidoreductase intermediate-associated protein 30 domain-containing protein" evidence="1">
    <location>
        <begin position="20"/>
        <end position="579"/>
    </location>
</feature>
<accession>A0A7S1KA72</accession>
<dbReference type="InterPro" id="IPR016040">
    <property type="entry name" value="NAD(P)-bd_dom"/>
</dbReference>
<gene>
    <name evidence="5" type="ORF">VBRA1451_LOCUS22898</name>
</gene>
<name>A0A7S1KA72_9ALVE</name>
<organism evidence="5">
    <name type="scientific">Vitrella brassicaformis</name>
    <dbReference type="NCBI Taxonomy" id="1169539"/>
    <lineage>
        <taxon>Eukaryota</taxon>
        <taxon>Sar</taxon>
        <taxon>Alveolata</taxon>
        <taxon>Colpodellida</taxon>
        <taxon>Vitrellaceae</taxon>
        <taxon>Vitrella</taxon>
    </lineage>
</organism>
<dbReference type="InterPro" id="IPR013857">
    <property type="entry name" value="NADH-UbQ_OxRdtase-assoc_prot30"/>
</dbReference>
<dbReference type="InterPro" id="IPR008979">
    <property type="entry name" value="Galactose-bd-like_sf"/>
</dbReference>
<evidence type="ECO:0000256" key="1">
    <source>
        <dbReference type="SAM" id="SignalP"/>
    </source>
</evidence>
<dbReference type="Pfam" id="PF13460">
    <property type="entry name" value="NAD_binding_10"/>
    <property type="match status" value="1"/>
</dbReference>
<sequence length="579" mass="63331">MQALFIVLLLPLLAVVSSGFRPHHSSVLCRSSKDCRSHRSRLHLAEATREAWPIGRALQTFFRGVMAPSARAPGLSSSPLADTTMPDDLRRGTVLVVGGTGGVGKRVVERLRKRGMRVRAIVRNKSKGLAFLSGGKEPSLKNDGLEIAAADITKPEEIRPHLFRDVVAVIICSAAIVTPREGDTPDREKYYQGIKFFEPMVVDSPEEVDFRGVQNVVEAAQRFASLDTLKLFSAQPGFHDTWEAWGPLDDVVMGGVSESNIKLEPGAAEPNTGATVAAVFSGEVKTANFGGFVSVRTRKFDPPLDLSAYEGLRLRIKGDGSRYKMQIRDNAGWDSPSWGMGFDTVKDEWVTVDLPFSDFVQNFRNMKTKDPSAKLKTNEIYSLQLMLSKFEFDGELNPSFTPGKFRLVVQSMEAYPDESAKSPRLIQVSSAGVTRPGRPGLDLEKEPPAVRMNDMLGGILTYKLKGEDVVRDSGVTYSVIRPCALTEEPAGAPLQIGQGDEIKGKISREDVADLVVASLLTPAAANKTYEIKCTLPFSEPWQPKADAPRERPLTFWAELLEPTKTGIDGKTQGVVVAAK</sequence>
<dbReference type="AlphaFoldDB" id="A0A7S1KA72"/>
<dbReference type="Gene3D" id="2.60.120.430">
    <property type="entry name" value="Galactose-binding lectin"/>
    <property type="match status" value="1"/>
</dbReference>
<dbReference type="EMBL" id="HBGB01038935">
    <property type="protein sequence ID" value="CAD9067825.1"/>
    <property type="molecule type" value="Transcribed_RNA"/>
</dbReference>
<evidence type="ECO:0000313" key="5">
    <source>
        <dbReference type="EMBL" id="CAD9067825.1"/>
    </source>
</evidence>
<feature type="domain" description="NmrA-like" evidence="2">
    <location>
        <begin position="92"/>
        <end position="172"/>
    </location>
</feature>
<reference evidence="5" key="1">
    <citation type="submission" date="2021-01" db="EMBL/GenBank/DDBJ databases">
        <authorList>
            <person name="Corre E."/>
            <person name="Pelletier E."/>
            <person name="Niang G."/>
            <person name="Scheremetjew M."/>
            <person name="Finn R."/>
            <person name="Kale V."/>
            <person name="Holt S."/>
            <person name="Cochrane G."/>
            <person name="Meng A."/>
            <person name="Brown T."/>
            <person name="Cohen L."/>
        </authorList>
    </citation>
    <scope>NUCLEOTIDE SEQUENCE</scope>
    <source>
        <strain evidence="5">CCMP3346</strain>
    </source>
</reference>
<dbReference type="Pfam" id="PF05368">
    <property type="entry name" value="NmrA"/>
    <property type="match status" value="1"/>
</dbReference>
<protein>
    <recommendedName>
        <fullName evidence="6">NADH:ubiquinone oxidoreductase intermediate-associated protein 30 domain-containing protein</fullName>
    </recommendedName>
</protein>
<dbReference type="PANTHER" id="PTHR15020:SF50">
    <property type="entry name" value="UPF0659 PROTEIN YMR090W"/>
    <property type="match status" value="1"/>
</dbReference>
<dbReference type="PANTHER" id="PTHR15020">
    <property type="entry name" value="FLAVIN REDUCTASE-RELATED"/>
    <property type="match status" value="1"/>
</dbReference>
<evidence type="ECO:0008006" key="6">
    <source>
        <dbReference type="Google" id="ProtNLM"/>
    </source>
</evidence>
<dbReference type="SUPFAM" id="SSF51735">
    <property type="entry name" value="NAD(P)-binding Rossmann-fold domains"/>
    <property type="match status" value="1"/>
</dbReference>
<evidence type="ECO:0000259" key="4">
    <source>
        <dbReference type="Pfam" id="PF13460"/>
    </source>
</evidence>